<feature type="compositionally biased region" description="Polar residues" evidence="12">
    <location>
        <begin position="306"/>
        <end position="324"/>
    </location>
</feature>
<dbReference type="GO" id="GO:0008270">
    <property type="term" value="F:zinc ion binding"/>
    <property type="evidence" value="ECO:0007669"/>
    <property type="project" value="UniProtKB-KW"/>
</dbReference>
<evidence type="ECO:0000256" key="5">
    <source>
        <dbReference type="ARBA" id="ARBA00022833"/>
    </source>
</evidence>
<dbReference type="PROSITE" id="PS50089">
    <property type="entry name" value="ZF_RING_2"/>
    <property type="match status" value="1"/>
</dbReference>
<dbReference type="Gene3D" id="1.25.40.10">
    <property type="entry name" value="Tetratricopeptide repeat domain"/>
    <property type="match status" value="1"/>
</dbReference>
<evidence type="ECO:0000256" key="7">
    <source>
        <dbReference type="ARBA" id="ARBA00023136"/>
    </source>
</evidence>
<dbReference type="InterPro" id="IPR016528">
    <property type="entry name" value="VPS11"/>
</dbReference>
<keyword evidence="9" id="KW-0833">Ubl conjugation pathway</keyword>
<dbReference type="GO" id="GO:0061630">
    <property type="term" value="F:ubiquitin protein ligase activity"/>
    <property type="evidence" value="ECO:0007669"/>
    <property type="project" value="UniProtKB-EC"/>
</dbReference>
<organism evidence="14">
    <name type="scientific">Phaffia rhodozyma</name>
    <name type="common">Yeast</name>
    <name type="synonym">Xanthophyllomyces dendrorhous</name>
    <dbReference type="NCBI Taxonomy" id="264483"/>
    <lineage>
        <taxon>Eukaryota</taxon>
        <taxon>Fungi</taxon>
        <taxon>Dikarya</taxon>
        <taxon>Basidiomycota</taxon>
        <taxon>Agaricomycotina</taxon>
        <taxon>Tremellomycetes</taxon>
        <taxon>Cystofilobasidiales</taxon>
        <taxon>Mrakiaceae</taxon>
        <taxon>Phaffia</taxon>
    </lineage>
</organism>
<dbReference type="EC" id="2.3.2.27" evidence="9"/>
<keyword evidence="5" id="KW-0862">Zinc</keyword>
<dbReference type="EMBL" id="LN483249">
    <property type="protein sequence ID" value="CDZ97685.1"/>
    <property type="molecule type" value="Genomic_DNA"/>
</dbReference>
<comment type="similarity">
    <text evidence="1 9">Belongs to the VPS11 family.</text>
</comment>
<dbReference type="PROSITE" id="PS50236">
    <property type="entry name" value="CHCR"/>
    <property type="match status" value="1"/>
</dbReference>
<evidence type="ECO:0000256" key="4">
    <source>
        <dbReference type="ARBA" id="ARBA00022771"/>
    </source>
</evidence>
<protein>
    <recommendedName>
        <fullName evidence="9">E3 ubiquitin-protein ligase PEP5</fullName>
        <ecNumber evidence="9">2.3.2.27</ecNumber>
    </recommendedName>
</protein>
<dbReference type="Pfam" id="PF23356">
    <property type="entry name" value="TPR_PEP5_VPS11"/>
    <property type="match status" value="1"/>
</dbReference>
<dbReference type="GO" id="GO:0030897">
    <property type="term" value="C:HOPS complex"/>
    <property type="evidence" value="ECO:0007669"/>
    <property type="project" value="UniProtKB-UniRule"/>
</dbReference>
<dbReference type="InterPro" id="IPR057308">
    <property type="entry name" value="CHCR_PEP5_VPS11"/>
</dbReference>
<keyword evidence="7 9" id="KW-0472">Membrane</keyword>
<dbReference type="AlphaFoldDB" id="A0A0F7SH19"/>
<dbReference type="GO" id="GO:0007033">
    <property type="term" value="P:vacuole organization"/>
    <property type="evidence" value="ECO:0007669"/>
    <property type="project" value="TreeGrafter"/>
</dbReference>
<feature type="compositionally biased region" description="Gly residues" evidence="12">
    <location>
        <begin position="295"/>
        <end position="304"/>
    </location>
</feature>
<evidence type="ECO:0000256" key="10">
    <source>
        <dbReference type="PROSITE-ProRule" id="PRU00175"/>
    </source>
</evidence>
<dbReference type="Pfam" id="PF12451">
    <property type="entry name" value="VPS11_C"/>
    <property type="match status" value="1"/>
</dbReference>
<feature type="domain" description="RING-type" evidence="13">
    <location>
        <begin position="992"/>
        <end position="1027"/>
    </location>
</feature>
<dbReference type="GO" id="GO:0006904">
    <property type="term" value="P:vesicle docking involved in exocytosis"/>
    <property type="evidence" value="ECO:0007669"/>
    <property type="project" value="TreeGrafter"/>
</dbReference>
<dbReference type="PIRSF" id="PIRSF007860">
    <property type="entry name" value="VPS11"/>
    <property type="match status" value="1"/>
</dbReference>
<keyword evidence="9" id="KW-0808">Transferase</keyword>
<proteinExistence type="inferred from homology"/>
<evidence type="ECO:0000256" key="1">
    <source>
        <dbReference type="ARBA" id="ARBA00007070"/>
    </source>
</evidence>
<dbReference type="GO" id="GO:0033263">
    <property type="term" value="C:CORVET complex"/>
    <property type="evidence" value="ECO:0007669"/>
    <property type="project" value="UniProtKB-UniRule"/>
</dbReference>
<dbReference type="InterPro" id="IPR000547">
    <property type="entry name" value="Clathrin_H-chain/VPS_repeat"/>
</dbReference>
<dbReference type="CDD" id="cd16688">
    <property type="entry name" value="RING-H2_Vps11"/>
    <property type="match status" value="1"/>
</dbReference>
<sequence length="1081" mass="118291">MPKQPASAPSAPAWRSFSFFESSVANLESTAADVLQIPQSISVITPCSVSKHPILLADSEGNISTLSATFSPVLSWLAFPEGRCTHLLEARGIVVGLGEERLSPYPILKIWDLLHVDKKTQRPMLLKNIKIQHGGRPHPVSAAALTTNLSHLAVGLGDGTVLLYRHLSQSLASSISSTSATISIVPSSTSASSSLISLPKPKVLLDNTNEPITGLLFREEPARPASATSRSLVPGDVYIFVVTTNKTMVGQAEGKSKKLGGSITGMTVGELRVLDDVGGNLGCTTGVVVADSDAEGGGGGGEGSGLSQTETNVNSKQTTGSGSSTALNLAVAREEAIHLYSPSGRLSSFAYEGPKSSISTFPTIPTGRSVPNSSHTSSSLVIVSPPFVPSSTSTSQTVRNLVRAQPGLVQHGTDISRLAVLDLEGKFISYSGAFNQGVKQVFCLNDVIWVLGNDGKLTKLAPLPLTEWLTHFFSKHLFVLALTLARSNNLGRPVIADIHRRYGDHLYAKSDFEGSVDQYIKTLGELQPSYVIRKFLDAQRITHLTTYLQELHAANLANSDHTTLLLNCFTKTGDLPRLESFLRTSSFPTSTNSDTKELPFDLDTAIRVCRQAGFYDHAIFLAKRWKKHDQYFDIMIEDTQQWGAALAYLKDLEPEQAQENLVRYGKTLLNQSPKETTDLFIHLCTQPSAPSPRPYLVHFIGHPDELVRFLEAVASSRYGFSAESPVKNTSNSTKPAPSQPPAYDVELSMAASSEKDPADQRAVWSTLLELYLLFWKKQSLSSLQREVYRAKAFSLVEKAGDEHAYDITAALILCSTSDFSEGMVLLWEKLGMYEDVLRFWMEKENEREVDGSNGLVSPSPSSQRRPSDEVLTQLRIYGPMNHHLYPLVLRFLTSSNALLARHQADVAEVLEIIDEERIMPTLEIVKVFGRNEVASVGIVKDWLKAKVQGMRLEVDSDRVLMNSYRTETSAKLKEVEALTDDTQPQVFQVTRCASCGLNLDLPTIHYMCRHSYHQRCLPEVHPDCPLCASQHGLIREITANHARNRDNHELFLSEVQESTHGFGVVAHGFGRGVIGGSSATS</sequence>
<dbReference type="Pfam" id="PF23341">
    <property type="entry name" value="PEP5_VPS11_N"/>
    <property type="match status" value="2"/>
</dbReference>
<comment type="subcellular location">
    <subcellularLocation>
        <location evidence="8">Endomembrane system</location>
        <topology evidence="8">Peripheral membrane protein</topology>
        <orientation evidence="8">Cytoplasmic side</orientation>
    </subcellularLocation>
    <subcellularLocation>
        <location evidence="9">Vacuole membrane</location>
        <topology evidence="9">Peripheral membrane protein</topology>
        <orientation evidence="9">Cytoplasmic side</orientation>
    </subcellularLocation>
</comment>
<dbReference type="GO" id="GO:0007032">
    <property type="term" value="P:endosome organization"/>
    <property type="evidence" value="ECO:0007669"/>
    <property type="project" value="TreeGrafter"/>
</dbReference>
<dbReference type="InterPro" id="IPR001841">
    <property type="entry name" value="Znf_RING"/>
</dbReference>
<name>A0A0F7SH19_PHARH</name>
<dbReference type="PANTHER" id="PTHR23323">
    <property type="entry name" value="VACUOLAR PROTEIN SORTING-ASSOCIATED PROTEIN"/>
    <property type="match status" value="1"/>
</dbReference>
<comment type="subunit">
    <text evidence="9">Component of the homotypic vacuole fusion and vacuole protein sorting (HOPS) complex. Component of the class C core vacuole/endosome tethering (CORVET) complex.</text>
</comment>
<evidence type="ECO:0000256" key="2">
    <source>
        <dbReference type="ARBA" id="ARBA00022448"/>
    </source>
</evidence>
<keyword evidence="6 9" id="KW-0653">Protein transport</keyword>
<feature type="compositionally biased region" description="Polar residues" evidence="12">
    <location>
        <begin position="726"/>
        <end position="736"/>
    </location>
</feature>
<dbReference type="GO" id="GO:0000329">
    <property type="term" value="C:fungal-type vacuole membrane"/>
    <property type="evidence" value="ECO:0007669"/>
    <property type="project" value="UniProtKB-UniRule"/>
</dbReference>
<keyword evidence="4 10" id="KW-0863">Zinc-finger</keyword>
<evidence type="ECO:0000256" key="12">
    <source>
        <dbReference type="SAM" id="MobiDB-lite"/>
    </source>
</evidence>
<evidence type="ECO:0000256" key="3">
    <source>
        <dbReference type="ARBA" id="ARBA00022723"/>
    </source>
</evidence>
<dbReference type="InterPro" id="IPR057307">
    <property type="entry name" value="PEP5_VPS11_N"/>
</dbReference>
<dbReference type="PANTHER" id="PTHR23323:SF24">
    <property type="entry name" value="VACUOLAR PROTEIN SORTING-ASSOCIATED PROTEIN 11 HOMOLOG"/>
    <property type="match status" value="1"/>
</dbReference>
<dbReference type="GO" id="GO:0030674">
    <property type="term" value="F:protein-macromolecule adaptor activity"/>
    <property type="evidence" value="ECO:0007669"/>
    <property type="project" value="TreeGrafter"/>
</dbReference>
<accession>A0A0F7SH19</accession>
<evidence type="ECO:0000313" key="14">
    <source>
        <dbReference type="EMBL" id="CDZ97685.1"/>
    </source>
</evidence>
<feature type="repeat" description="CHCR" evidence="11">
    <location>
        <begin position="519"/>
        <end position="677"/>
    </location>
</feature>
<evidence type="ECO:0000256" key="11">
    <source>
        <dbReference type="PROSITE-ProRule" id="PRU01006"/>
    </source>
</evidence>
<comment type="catalytic activity">
    <reaction evidence="9">
        <text>S-ubiquitinyl-[E2 ubiquitin-conjugating enzyme]-L-cysteine + [acceptor protein]-L-lysine = [E2 ubiquitin-conjugating enzyme]-L-cysteine + N(6)-ubiquitinyl-[acceptor protein]-L-lysine.</text>
        <dbReference type="EC" id="2.3.2.27"/>
    </reaction>
</comment>
<evidence type="ECO:0000259" key="13">
    <source>
        <dbReference type="PROSITE" id="PS50089"/>
    </source>
</evidence>
<evidence type="ECO:0000256" key="8">
    <source>
        <dbReference type="ARBA" id="ARBA00029433"/>
    </source>
</evidence>
<dbReference type="InterPro" id="IPR011990">
    <property type="entry name" value="TPR-like_helical_dom_sf"/>
</dbReference>
<evidence type="ECO:0000256" key="9">
    <source>
        <dbReference type="PIRNR" id="PIRNR007860"/>
    </source>
</evidence>
<keyword evidence="3" id="KW-0479">Metal-binding</keyword>
<dbReference type="SUPFAM" id="SSF57850">
    <property type="entry name" value="RING/U-box"/>
    <property type="match status" value="1"/>
</dbReference>
<feature type="region of interest" description="Disordered" evidence="12">
    <location>
        <begin position="292"/>
        <end position="324"/>
    </location>
</feature>
<dbReference type="GO" id="GO:0006886">
    <property type="term" value="P:intracellular protein transport"/>
    <property type="evidence" value="ECO:0007669"/>
    <property type="project" value="UniProtKB-UniRule"/>
</dbReference>
<keyword evidence="9" id="KW-0926">Vacuole</keyword>
<feature type="region of interest" description="Disordered" evidence="12">
    <location>
        <begin position="722"/>
        <end position="741"/>
    </location>
</feature>
<dbReference type="GO" id="GO:0048284">
    <property type="term" value="P:organelle fusion"/>
    <property type="evidence" value="ECO:0007669"/>
    <property type="project" value="TreeGrafter"/>
</dbReference>
<dbReference type="InterPro" id="IPR024763">
    <property type="entry name" value="VPS11_C"/>
</dbReference>
<evidence type="ECO:0000256" key="6">
    <source>
        <dbReference type="ARBA" id="ARBA00022927"/>
    </source>
</evidence>
<reference evidence="14" key="1">
    <citation type="submission" date="2014-08" db="EMBL/GenBank/DDBJ databases">
        <authorList>
            <person name="Sharma Rahul"/>
            <person name="Thines Marco"/>
        </authorList>
    </citation>
    <scope>NUCLEOTIDE SEQUENCE</scope>
</reference>
<keyword evidence="2 9" id="KW-0813">Transport</keyword>